<evidence type="ECO:0000313" key="2">
    <source>
        <dbReference type="Proteomes" id="UP000321080"/>
    </source>
</evidence>
<organism evidence="1 2">
    <name type="scientific">Seonamhaeicola maritimus</name>
    <dbReference type="NCBI Taxonomy" id="2591822"/>
    <lineage>
        <taxon>Bacteria</taxon>
        <taxon>Pseudomonadati</taxon>
        <taxon>Bacteroidota</taxon>
        <taxon>Flavobacteriia</taxon>
        <taxon>Flavobacteriales</taxon>
        <taxon>Flavobacteriaceae</taxon>
    </lineage>
</organism>
<comment type="caution">
    <text evidence="1">The sequence shown here is derived from an EMBL/GenBank/DDBJ whole genome shotgun (WGS) entry which is preliminary data.</text>
</comment>
<keyword evidence="2" id="KW-1185">Reference proteome</keyword>
<protein>
    <submittedName>
        <fullName evidence="1">Uncharacterized protein</fullName>
    </submittedName>
</protein>
<accession>A0A5C7GHF0</accession>
<evidence type="ECO:0000313" key="1">
    <source>
        <dbReference type="EMBL" id="TXG36984.1"/>
    </source>
</evidence>
<gene>
    <name evidence="1" type="ORF">FUA22_10460</name>
</gene>
<reference evidence="1 2" key="1">
    <citation type="submission" date="2019-08" db="EMBL/GenBank/DDBJ databases">
        <title>Seonamhaeicola sediminis sp. nov., isolated from marine sediment.</title>
        <authorList>
            <person name="Cao W.R."/>
        </authorList>
    </citation>
    <scope>NUCLEOTIDE SEQUENCE [LARGE SCALE GENOMIC DNA]</scope>
    <source>
        <strain evidence="1 2">1505</strain>
    </source>
</reference>
<dbReference type="EMBL" id="VRKQ01000010">
    <property type="protein sequence ID" value="TXG36984.1"/>
    <property type="molecule type" value="Genomic_DNA"/>
</dbReference>
<dbReference type="AlphaFoldDB" id="A0A5C7GHF0"/>
<dbReference type="OrthoDB" id="9939921at2"/>
<name>A0A5C7GHF0_9FLAO</name>
<dbReference type="RefSeq" id="WP_147768063.1">
    <property type="nucleotide sequence ID" value="NZ_VRKQ01000010.1"/>
</dbReference>
<sequence>MRKKITIRLKNEILLTLKNESFEVSNESQLCEIFDINIRFFELFKRPKNIKIDRQCKIELLQWIKQGYLETNNSLFGKTITPPTFLDVMKAASVVNDDD</sequence>
<dbReference type="Proteomes" id="UP000321080">
    <property type="component" value="Unassembled WGS sequence"/>
</dbReference>
<proteinExistence type="predicted"/>